<dbReference type="PANTHER" id="PTHR11206">
    <property type="entry name" value="MULTIDRUG RESISTANCE PROTEIN"/>
    <property type="match status" value="1"/>
</dbReference>
<feature type="transmembrane region" description="Helical" evidence="7">
    <location>
        <begin position="455"/>
        <end position="476"/>
    </location>
</feature>
<accession>A0AAD7JLY9</accession>
<gene>
    <name evidence="8" type="ORF">B0H16DRAFT_1525055</name>
</gene>
<protein>
    <submittedName>
        <fullName evidence="8">Mate-domain-containing protein</fullName>
    </submittedName>
</protein>
<dbReference type="AlphaFoldDB" id="A0AAD7JLY9"/>
<sequence>MATIGHSAVATMSEAQLQEDLPSETTPLLNPSTTNENPESEAALYLSELRVIAKYSFPVFGTQLLEYSLVIAPVMTIGHLPSGTTALAGVTLGSMTATVSGFSILVGLVSALDTVLPSAWTSAQPKLVGLWSQRMAVIMAVALIPMYIIWFNAEIILLGLKQDPEVARLAALYLRWVSIGLPAYAFNLISRRYFQSQGLFAVPTQIICIIAPVNAFLNYLLIWGPDPIRLGYIGAPIATACSFILVSLLNVCYGVFYAPRTAWHPLSRRALTGLGILVRLGLSGVGQTAAEWWAFELVALAASLLGPVSLATQSILLTSASTTYQAPFALGIAASVRIGNLLGEFDSRRAQVAANTALMMALAVGLVFCATFMGLRTRWAYLFNDDPVVVQLVSAILPWVALFQIFDGVNAVAGGILRARGKQMTGAMLNLSAYYLIGIPLGVYLAFIIKWELHGLWIALAGSLLYCAAFGTLLCVRTDWEEEVRKVVARIDAERVKAGGGEDSADTAV</sequence>
<evidence type="ECO:0000256" key="5">
    <source>
        <dbReference type="ARBA" id="ARBA00023136"/>
    </source>
</evidence>
<evidence type="ECO:0000313" key="9">
    <source>
        <dbReference type="Proteomes" id="UP001215598"/>
    </source>
</evidence>
<dbReference type="Pfam" id="PF01554">
    <property type="entry name" value="MatE"/>
    <property type="match status" value="2"/>
</dbReference>
<dbReference type="GO" id="GO:0015297">
    <property type="term" value="F:antiporter activity"/>
    <property type="evidence" value="ECO:0007669"/>
    <property type="project" value="InterPro"/>
</dbReference>
<evidence type="ECO:0000256" key="1">
    <source>
        <dbReference type="ARBA" id="ARBA00004141"/>
    </source>
</evidence>
<feature type="transmembrane region" description="Helical" evidence="7">
    <location>
        <begin position="395"/>
        <end position="417"/>
    </location>
</feature>
<proteinExistence type="inferred from homology"/>
<feature type="transmembrane region" description="Helical" evidence="7">
    <location>
        <begin position="166"/>
        <end position="186"/>
    </location>
</feature>
<comment type="similarity">
    <text evidence="2">Belongs to the multi antimicrobial extrusion (MATE) (TC 2.A.66.1) family.</text>
</comment>
<reference evidence="8" key="1">
    <citation type="submission" date="2023-03" db="EMBL/GenBank/DDBJ databases">
        <title>Massive genome expansion in bonnet fungi (Mycena s.s.) driven by repeated elements and novel gene families across ecological guilds.</title>
        <authorList>
            <consortium name="Lawrence Berkeley National Laboratory"/>
            <person name="Harder C.B."/>
            <person name="Miyauchi S."/>
            <person name="Viragh M."/>
            <person name="Kuo A."/>
            <person name="Thoen E."/>
            <person name="Andreopoulos B."/>
            <person name="Lu D."/>
            <person name="Skrede I."/>
            <person name="Drula E."/>
            <person name="Henrissat B."/>
            <person name="Morin E."/>
            <person name="Kohler A."/>
            <person name="Barry K."/>
            <person name="LaButti K."/>
            <person name="Morin E."/>
            <person name="Salamov A."/>
            <person name="Lipzen A."/>
            <person name="Mereny Z."/>
            <person name="Hegedus B."/>
            <person name="Baldrian P."/>
            <person name="Stursova M."/>
            <person name="Weitz H."/>
            <person name="Taylor A."/>
            <person name="Grigoriev I.V."/>
            <person name="Nagy L.G."/>
            <person name="Martin F."/>
            <person name="Kauserud H."/>
        </authorList>
    </citation>
    <scope>NUCLEOTIDE SEQUENCE</scope>
    <source>
        <strain evidence="8">CBHHK182m</strain>
    </source>
</reference>
<feature type="transmembrane region" description="Helical" evidence="7">
    <location>
        <begin position="64"/>
        <end position="82"/>
    </location>
</feature>
<feature type="transmembrane region" description="Helical" evidence="7">
    <location>
        <begin position="135"/>
        <end position="160"/>
    </location>
</feature>
<feature type="transmembrane region" description="Helical" evidence="7">
    <location>
        <begin position="198"/>
        <end position="221"/>
    </location>
</feature>
<evidence type="ECO:0000256" key="6">
    <source>
        <dbReference type="SAM" id="MobiDB-lite"/>
    </source>
</evidence>
<dbReference type="NCBIfam" id="TIGR00797">
    <property type="entry name" value="matE"/>
    <property type="match status" value="1"/>
</dbReference>
<dbReference type="CDD" id="cd13132">
    <property type="entry name" value="MATE_eukaryotic"/>
    <property type="match status" value="1"/>
</dbReference>
<keyword evidence="4 7" id="KW-1133">Transmembrane helix</keyword>
<keyword evidence="5 7" id="KW-0472">Membrane</keyword>
<feature type="transmembrane region" description="Helical" evidence="7">
    <location>
        <begin position="357"/>
        <end position="375"/>
    </location>
</feature>
<evidence type="ECO:0000256" key="2">
    <source>
        <dbReference type="ARBA" id="ARBA00010199"/>
    </source>
</evidence>
<feature type="transmembrane region" description="Helical" evidence="7">
    <location>
        <begin position="233"/>
        <end position="258"/>
    </location>
</feature>
<evidence type="ECO:0000256" key="3">
    <source>
        <dbReference type="ARBA" id="ARBA00022692"/>
    </source>
</evidence>
<evidence type="ECO:0000313" key="8">
    <source>
        <dbReference type="EMBL" id="KAJ7765278.1"/>
    </source>
</evidence>
<organism evidence="8 9">
    <name type="scientific">Mycena metata</name>
    <dbReference type="NCBI Taxonomy" id="1033252"/>
    <lineage>
        <taxon>Eukaryota</taxon>
        <taxon>Fungi</taxon>
        <taxon>Dikarya</taxon>
        <taxon>Basidiomycota</taxon>
        <taxon>Agaricomycotina</taxon>
        <taxon>Agaricomycetes</taxon>
        <taxon>Agaricomycetidae</taxon>
        <taxon>Agaricales</taxon>
        <taxon>Marasmiineae</taxon>
        <taxon>Mycenaceae</taxon>
        <taxon>Mycena</taxon>
    </lineage>
</organism>
<feature type="region of interest" description="Disordered" evidence="6">
    <location>
        <begin position="15"/>
        <end position="37"/>
    </location>
</feature>
<dbReference type="EMBL" id="JARKIB010000026">
    <property type="protein sequence ID" value="KAJ7765278.1"/>
    <property type="molecule type" value="Genomic_DNA"/>
</dbReference>
<dbReference type="Proteomes" id="UP001215598">
    <property type="component" value="Unassembled WGS sequence"/>
</dbReference>
<name>A0AAD7JLY9_9AGAR</name>
<dbReference type="GO" id="GO:1990961">
    <property type="term" value="P:xenobiotic detoxification by transmembrane export across the plasma membrane"/>
    <property type="evidence" value="ECO:0007669"/>
    <property type="project" value="InterPro"/>
</dbReference>
<dbReference type="GO" id="GO:0016020">
    <property type="term" value="C:membrane"/>
    <property type="evidence" value="ECO:0007669"/>
    <property type="project" value="UniProtKB-SubCell"/>
</dbReference>
<evidence type="ECO:0000256" key="4">
    <source>
        <dbReference type="ARBA" id="ARBA00022989"/>
    </source>
</evidence>
<feature type="compositionally biased region" description="Polar residues" evidence="6">
    <location>
        <begin position="23"/>
        <end position="37"/>
    </location>
</feature>
<keyword evidence="3 7" id="KW-0812">Transmembrane</keyword>
<comment type="subcellular location">
    <subcellularLocation>
        <location evidence="1">Membrane</location>
        <topology evidence="1">Multi-pass membrane protein</topology>
    </subcellularLocation>
</comment>
<dbReference type="GO" id="GO:0042910">
    <property type="term" value="F:xenobiotic transmembrane transporter activity"/>
    <property type="evidence" value="ECO:0007669"/>
    <property type="project" value="InterPro"/>
</dbReference>
<dbReference type="InterPro" id="IPR045069">
    <property type="entry name" value="MATE_euk"/>
</dbReference>
<keyword evidence="9" id="KW-1185">Reference proteome</keyword>
<feature type="transmembrane region" description="Helical" evidence="7">
    <location>
        <begin position="429"/>
        <end position="449"/>
    </location>
</feature>
<comment type="caution">
    <text evidence="8">The sequence shown here is derived from an EMBL/GenBank/DDBJ whole genome shotgun (WGS) entry which is preliminary data.</text>
</comment>
<evidence type="ECO:0000256" key="7">
    <source>
        <dbReference type="SAM" id="Phobius"/>
    </source>
</evidence>
<dbReference type="InterPro" id="IPR002528">
    <property type="entry name" value="MATE_fam"/>
</dbReference>